<evidence type="ECO:0000259" key="3">
    <source>
        <dbReference type="Pfam" id="PF13505"/>
    </source>
</evidence>
<feature type="domain" description="Outer membrane protein beta-barrel" evidence="3">
    <location>
        <begin position="9"/>
        <end position="200"/>
    </location>
</feature>
<dbReference type="Gene3D" id="2.40.160.20">
    <property type="match status" value="1"/>
</dbReference>
<evidence type="ECO:0000256" key="1">
    <source>
        <dbReference type="ARBA" id="ARBA00022729"/>
    </source>
</evidence>
<keyword evidence="5" id="KW-1185">Reference proteome</keyword>
<accession>A0ABS0SIH4</accession>
<sequence length="229" mass="25639">MRFCYKTLAACAALSLTAIPAFAADYDPPIYVEEVPEYVPVEIGNGWYLRGDVGYDFARPLYNWVGPYKVDNNRWSGSIGVGYHFSEHIRGDITASYLGKDDLNGRIFGTDYEASHTVWSGMVNGYLDIATVVGITPYIGAGVGFTHSRHKISLDPSFLGTVDLADRQFNFAYSLMAGASYKVTDNVSIDAGYTFLHTPKMDYLDTERLEIREGQQQHLLKVGLRYDLW</sequence>
<proteinExistence type="predicted"/>
<evidence type="ECO:0000313" key="4">
    <source>
        <dbReference type="EMBL" id="MBI1622328.1"/>
    </source>
</evidence>
<comment type="caution">
    <text evidence="4">The sequence shown here is derived from an EMBL/GenBank/DDBJ whole genome shotgun (WGS) entry which is preliminary data.</text>
</comment>
<evidence type="ECO:0000256" key="2">
    <source>
        <dbReference type="SAM" id="SignalP"/>
    </source>
</evidence>
<dbReference type="Proteomes" id="UP000601789">
    <property type="component" value="Unassembled WGS sequence"/>
</dbReference>
<gene>
    <name evidence="4" type="ORF">IOD40_16835</name>
</gene>
<keyword evidence="1 2" id="KW-0732">Signal</keyword>
<organism evidence="4 5">
    <name type="scientific">Aquamicrobium zhengzhouense</name>
    <dbReference type="NCBI Taxonomy" id="2781738"/>
    <lineage>
        <taxon>Bacteria</taxon>
        <taxon>Pseudomonadati</taxon>
        <taxon>Pseudomonadota</taxon>
        <taxon>Alphaproteobacteria</taxon>
        <taxon>Hyphomicrobiales</taxon>
        <taxon>Phyllobacteriaceae</taxon>
        <taxon>Aquamicrobium</taxon>
    </lineage>
</organism>
<dbReference type="InterPro" id="IPR027385">
    <property type="entry name" value="Beta-barrel_OMP"/>
</dbReference>
<dbReference type="SUPFAM" id="SSF56925">
    <property type="entry name" value="OMPA-like"/>
    <property type="match status" value="1"/>
</dbReference>
<dbReference type="InterPro" id="IPR011250">
    <property type="entry name" value="OMP/PagP_B-barrel"/>
</dbReference>
<dbReference type="RefSeq" id="WP_198477904.1">
    <property type="nucleotide sequence ID" value="NZ_JADGMQ010000015.1"/>
</dbReference>
<protein>
    <submittedName>
        <fullName evidence="4">Porin family protein</fullName>
    </submittedName>
</protein>
<reference evidence="4 5" key="1">
    <citation type="submission" date="2020-10" db="EMBL/GenBank/DDBJ databases">
        <title>Aquamicrobium zhengzhouensis sp. nov., a exopolysaccharide producing bacterium isolated from farmland soil.</title>
        <authorList>
            <person name="Wang X."/>
        </authorList>
    </citation>
    <scope>NUCLEOTIDE SEQUENCE [LARGE SCALE GENOMIC DNA]</scope>
    <source>
        <strain evidence="5">cd-1</strain>
    </source>
</reference>
<dbReference type="EMBL" id="JADGMQ010000015">
    <property type="protein sequence ID" value="MBI1622328.1"/>
    <property type="molecule type" value="Genomic_DNA"/>
</dbReference>
<feature type="signal peptide" evidence="2">
    <location>
        <begin position="1"/>
        <end position="23"/>
    </location>
</feature>
<name>A0ABS0SIH4_9HYPH</name>
<evidence type="ECO:0000313" key="5">
    <source>
        <dbReference type="Proteomes" id="UP000601789"/>
    </source>
</evidence>
<feature type="chain" id="PRO_5045327369" evidence="2">
    <location>
        <begin position="24"/>
        <end position="229"/>
    </location>
</feature>
<dbReference type="Pfam" id="PF13505">
    <property type="entry name" value="OMP_b-brl"/>
    <property type="match status" value="1"/>
</dbReference>